<feature type="compositionally biased region" description="Low complexity" evidence="1">
    <location>
        <begin position="292"/>
        <end position="304"/>
    </location>
</feature>
<organism evidence="4 5">
    <name type="scientific">Aspergillus sclerotialis</name>
    <dbReference type="NCBI Taxonomy" id="2070753"/>
    <lineage>
        <taxon>Eukaryota</taxon>
        <taxon>Fungi</taxon>
        <taxon>Dikarya</taxon>
        <taxon>Ascomycota</taxon>
        <taxon>Pezizomycotina</taxon>
        <taxon>Eurotiomycetes</taxon>
        <taxon>Eurotiomycetidae</taxon>
        <taxon>Eurotiales</taxon>
        <taxon>Aspergillaceae</taxon>
        <taxon>Aspergillus</taxon>
        <taxon>Aspergillus subgen. Polypaecilum</taxon>
    </lineage>
</organism>
<feature type="domain" description="DUF7102" evidence="2">
    <location>
        <begin position="620"/>
        <end position="808"/>
    </location>
</feature>
<accession>A0A3A2ZSU9</accession>
<dbReference type="AlphaFoldDB" id="A0A3A2ZSU9"/>
<feature type="region of interest" description="Disordered" evidence="1">
    <location>
        <begin position="441"/>
        <end position="532"/>
    </location>
</feature>
<evidence type="ECO:0000256" key="1">
    <source>
        <dbReference type="SAM" id="MobiDB-lite"/>
    </source>
</evidence>
<feature type="region of interest" description="Disordered" evidence="1">
    <location>
        <begin position="377"/>
        <end position="396"/>
    </location>
</feature>
<feature type="region of interest" description="Disordered" evidence="1">
    <location>
        <begin position="233"/>
        <end position="262"/>
    </location>
</feature>
<evidence type="ECO:0000259" key="2">
    <source>
        <dbReference type="Pfam" id="PF23394"/>
    </source>
</evidence>
<gene>
    <name evidence="4" type="ORF">PHISCL_01467</name>
</gene>
<sequence>MDTPDNHSILEYSRFHGVASSFAGTDPLEHLDQSCRPSFPTVPPHRYPQIAFDDSIVSLHKSIEQSLETEKLDIDKGDACFLSTIIQKARVENVTTKINSDDLSPSLNRLNKLKLEPPLLKVECELDLFSLKRRSLLCVDVIKPSFVEKELQRLQSSGCQWKFEDIANEIEDELERERLDCTKESLKLIQNAKRCRELSINEHIGSSLDQHKIRPYSLSDPLHPFDFDDELSEDDVKATTKPLPSPSSSAPSEMTPYKHGLHSADRRPLRLLHLPRAKDSVWLLASSDIEDMGSSSSQEEPSPEYWNREDTNGLVQPSVPEYSPSDKEGYTCDADANTTEMDNASMRSVSTGLGENQDPVEIAIAAIEEYDRLNLSDVCSPEHGQSPPQQYGPNFDASLHAEHKSINSKKNPVTTAENNDSVQELLKYIIPAEVSEDVSAPAIRNTGDINPNSLSEEQKPQQQDIQVIIPTRPVTNHRETASPRQPVNEQTSEVKKRKRKTEASPKKKPKRAKGPDNQKQVGPVEDTEKGLSTLSTFTGLGSLASFMETRGVTPKSKETGNSPYFSEKKPRKDIDKPESSTDAIDIPQKQETPEKEPSQDVSHWSQQIPKYPQAGQEPPILFLSTALLRSHLRVIRFLETKENVPTLIYRDYDNGFGISGTGTQYNSITPGNRTQLEADIIVSPTTGIILTTSQAITQLYLPGHKPNPEVNGVAGINSPLRERIFRLAPRYEQIYLFICHFMSTKKKASSQSPASPTADKRTITAMASLVAFCNSVSAYSTITPLLISSSPEVIGEWVLALANKYTINFPGLTSSMQPSNRFTPVNKPSLKTVLNIGGIEKDSSWELFLRQAGMNPFAAVVTLAILRKHEEEELANTDARSGYVDMCGNRRRIRSLSKFIEMAQEQRRVMLGELIGKRVLKRVGEVIDQDWQCDWALDFDAA</sequence>
<feature type="region of interest" description="Disordered" evidence="1">
    <location>
        <begin position="548"/>
        <end position="606"/>
    </location>
</feature>
<evidence type="ECO:0000313" key="4">
    <source>
        <dbReference type="EMBL" id="RJE26219.1"/>
    </source>
</evidence>
<feature type="compositionally biased region" description="Polar residues" evidence="1">
    <location>
        <begin position="447"/>
        <end position="465"/>
    </location>
</feature>
<evidence type="ECO:0000313" key="5">
    <source>
        <dbReference type="Proteomes" id="UP000266188"/>
    </source>
</evidence>
<protein>
    <submittedName>
        <fullName evidence="4">Uncharacterized protein</fullName>
    </submittedName>
</protein>
<dbReference type="Pfam" id="PF23394">
    <property type="entry name" value="DUF7102"/>
    <property type="match status" value="1"/>
</dbReference>
<name>A0A3A2ZSU9_9EURO</name>
<dbReference type="EMBL" id="MVGC01000027">
    <property type="protein sequence ID" value="RJE26219.1"/>
    <property type="molecule type" value="Genomic_DNA"/>
</dbReference>
<dbReference type="Proteomes" id="UP000266188">
    <property type="component" value="Unassembled WGS sequence"/>
</dbReference>
<feature type="compositionally biased region" description="Polar residues" evidence="1">
    <location>
        <begin position="482"/>
        <end position="491"/>
    </location>
</feature>
<dbReference type="OrthoDB" id="3647246at2759"/>
<feature type="compositionally biased region" description="Basic residues" evidence="1">
    <location>
        <begin position="495"/>
        <end position="512"/>
    </location>
</feature>
<comment type="caution">
    <text evidence="4">The sequence shown here is derived from an EMBL/GenBank/DDBJ whole genome shotgun (WGS) entry which is preliminary data.</text>
</comment>
<evidence type="ECO:0000259" key="3">
    <source>
        <dbReference type="Pfam" id="PF23395"/>
    </source>
</evidence>
<proteinExistence type="predicted"/>
<reference evidence="5" key="1">
    <citation type="submission" date="2017-02" db="EMBL/GenBank/DDBJ databases">
        <authorList>
            <person name="Tafer H."/>
            <person name="Lopandic K."/>
        </authorList>
    </citation>
    <scope>NUCLEOTIDE SEQUENCE [LARGE SCALE GENOMIC DNA]</scope>
    <source>
        <strain evidence="5">CBS 366.77</strain>
    </source>
</reference>
<dbReference type="InterPro" id="IPR055528">
    <property type="entry name" value="DUF7102"/>
</dbReference>
<feature type="region of interest" description="Disordered" evidence="1">
    <location>
        <begin position="291"/>
        <end position="335"/>
    </location>
</feature>
<dbReference type="Pfam" id="PF23395">
    <property type="entry name" value="SAM_6"/>
    <property type="match status" value="1"/>
</dbReference>
<feature type="compositionally biased region" description="Basic and acidic residues" evidence="1">
    <location>
        <begin position="566"/>
        <end position="579"/>
    </location>
</feature>
<keyword evidence="5" id="KW-1185">Reference proteome</keyword>
<dbReference type="InterPro" id="IPR057559">
    <property type="entry name" value="SAM_6"/>
</dbReference>
<feature type="domain" description="SAM-like" evidence="3">
    <location>
        <begin position="839"/>
        <end position="927"/>
    </location>
</feature>